<protein>
    <submittedName>
        <fullName evidence="1">Uncharacterized protein</fullName>
    </submittedName>
</protein>
<name>A0AC61U7P3_9MICO</name>
<dbReference type="EMBL" id="CP087977">
    <property type="protein sequence ID" value="UUZ46067.1"/>
    <property type="molecule type" value="Genomic_DNA"/>
</dbReference>
<sequence>MTRVPTPGADHAFVAGLVDVMLERAARARGEQPVRATWRDPDSHPAVCPTGCCPNLREARPALCGSD</sequence>
<evidence type="ECO:0000313" key="1">
    <source>
        <dbReference type="EMBL" id="UUZ46067.1"/>
    </source>
</evidence>
<gene>
    <name evidence="1" type="ORF">LP422_09610</name>
</gene>
<proteinExistence type="predicted"/>
<evidence type="ECO:0000313" key="2">
    <source>
        <dbReference type="Proteomes" id="UP001059663"/>
    </source>
</evidence>
<organism evidence="1 2">
    <name type="scientific">Janibacter limosus</name>
    <dbReference type="NCBI Taxonomy" id="53458"/>
    <lineage>
        <taxon>Bacteria</taxon>
        <taxon>Bacillati</taxon>
        <taxon>Actinomycetota</taxon>
        <taxon>Actinomycetes</taxon>
        <taxon>Micrococcales</taxon>
        <taxon>Intrasporangiaceae</taxon>
        <taxon>Janibacter</taxon>
    </lineage>
</organism>
<accession>A0AC61U7P3</accession>
<dbReference type="Proteomes" id="UP001059663">
    <property type="component" value="Chromosome"/>
</dbReference>
<reference evidence="1" key="1">
    <citation type="submission" date="2021-11" db="EMBL/GenBank/DDBJ databases">
        <title>Study of the species diversity of bacterial strains isolated from a unique natural object - Shulgan-Tash cave (Bashkiria).</title>
        <authorList>
            <person name="Sazanova A.L."/>
            <person name="Chirak E.R."/>
            <person name="Safronova V.I."/>
        </authorList>
    </citation>
    <scope>NUCLEOTIDE SEQUENCE</scope>
    <source>
        <strain evidence="1">P1</strain>
    </source>
</reference>